<keyword evidence="3" id="KW-1185">Reference proteome</keyword>
<evidence type="ECO:0000259" key="1">
    <source>
        <dbReference type="Pfam" id="PF13088"/>
    </source>
</evidence>
<accession>A0A1J4JL65</accession>
<proteinExistence type="predicted"/>
<dbReference type="GeneID" id="94843880"/>
<dbReference type="CDD" id="cd15482">
    <property type="entry name" value="Sialidase_non-viral"/>
    <property type="match status" value="1"/>
</dbReference>
<name>A0A1J4JL65_9EUKA</name>
<dbReference type="SMR" id="A0A1J4JL65"/>
<gene>
    <name evidence="2" type="ORF">TRFO_33605</name>
</gene>
<sequence length="381" mass="42251">MNMFLFLFALCLSEEPFKTVLFVPGDEGSKQYRIPSVTTCLDGTLIAVTDKRWNHGGDLPAKIDVVAKRSTDNGKTWGETITIASGNPNGYGDAALVVDRETGTVLCIFNGDNGFWQSTPTNPIRNYVSKSFDNGKTWTKPVDITPMLYGAECPHPERSKWLGMFVTSGAAIQLRSGRIMLVGVTRVPTASGIHDYVVYSDDCGDTWDIGLTAGCDRGDESKVIELNNGDVLMSIRHAPYRYQAISHDKGLTFDDYTERKDIPDPACNGEILRYTSTKDGYDKDRILFVNDYSTAGRKNLTMKLSYDEGKTWAVEKNLHPAGSAYSAITICNDGTIVVYFEDEQYGDGEHMTIMTFSLEWLTDGKDKWTPSNPAKVKKGKK</sequence>
<organism evidence="2 3">
    <name type="scientific">Tritrichomonas foetus</name>
    <dbReference type="NCBI Taxonomy" id="1144522"/>
    <lineage>
        <taxon>Eukaryota</taxon>
        <taxon>Metamonada</taxon>
        <taxon>Parabasalia</taxon>
        <taxon>Tritrichomonadida</taxon>
        <taxon>Tritrichomonadidae</taxon>
        <taxon>Tritrichomonas</taxon>
    </lineage>
</organism>
<feature type="domain" description="Sialidase" evidence="1">
    <location>
        <begin position="62"/>
        <end position="336"/>
    </location>
</feature>
<dbReference type="InterPro" id="IPR036278">
    <property type="entry name" value="Sialidase_sf"/>
</dbReference>
<dbReference type="Proteomes" id="UP000179807">
    <property type="component" value="Unassembled WGS sequence"/>
</dbReference>
<dbReference type="GO" id="GO:0006689">
    <property type="term" value="P:ganglioside catabolic process"/>
    <property type="evidence" value="ECO:0007669"/>
    <property type="project" value="TreeGrafter"/>
</dbReference>
<dbReference type="EMBL" id="MLAK01000984">
    <property type="protein sequence ID" value="OHS99826.1"/>
    <property type="molecule type" value="Genomic_DNA"/>
</dbReference>
<dbReference type="OrthoDB" id="2739686at2759"/>
<dbReference type="InterPro" id="IPR026856">
    <property type="entry name" value="Sialidase_fam"/>
</dbReference>
<dbReference type="Gene3D" id="2.120.10.10">
    <property type="match status" value="1"/>
</dbReference>
<dbReference type="VEuPathDB" id="TrichDB:TRFO_33605"/>
<dbReference type="Pfam" id="PF13088">
    <property type="entry name" value="BNR_2"/>
    <property type="match status" value="1"/>
</dbReference>
<dbReference type="GO" id="GO:0016020">
    <property type="term" value="C:membrane"/>
    <property type="evidence" value="ECO:0007669"/>
    <property type="project" value="TreeGrafter"/>
</dbReference>
<dbReference type="SUPFAM" id="SSF50939">
    <property type="entry name" value="Sialidases"/>
    <property type="match status" value="1"/>
</dbReference>
<comment type="caution">
    <text evidence="2">The sequence shown here is derived from an EMBL/GenBank/DDBJ whole genome shotgun (WGS) entry which is preliminary data.</text>
</comment>
<dbReference type="GO" id="GO:0004308">
    <property type="term" value="F:exo-alpha-sialidase activity"/>
    <property type="evidence" value="ECO:0007669"/>
    <property type="project" value="InterPro"/>
</dbReference>
<dbReference type="PANTHER" id="PTHR10628:SF30">
    <property type="entry name" value="EXO-ALPHA-SIALIDASE"/>
    <property type="match status" value="1"/>
</dbReference>
<dbReference type="PANTHER" id="PTHR10628">
    <property type="entry name" value="SIALIDASE"/>
    <property type="match status" value="1"/>
</dbReference>
<reference evidence="2" key="1">
    <citation type="submission" date="2016-10" db="EMBL/GenBank/DDBJ databases">
        <authorList>
            <person name="Benchimol M."/>
            <person name="Almeida L.G."/>
            <person name="Vasconcelos A.T."/>
            <person name="Perreira-Neves A."/>
            <person name="Rosa I.A."/>
            <person name="Tasca T."/>
            <person name="Bogo M.R."/>
            <person name="de Souza W."/>
        </authorList>
    </citation>
    <scope>NUCLEOTIDE SEQUENCE [LARGE SCALE GENOMIC DNA]</scope>
    <source>
        <strain evidence="2">K</strain>
    </source>
</reference>
<dbReference type="GO" id="GO:0009313">
    <property type="term" value="P:oligosaccharide catabolic process"/>
    <property type="evidence" value="ECO:0007669"/>
    <property type="project" value="TreeGrafter"/>
</dbReference>
<protein>
    <submittedName>
        <fullName evidence="2">Neuramidase</fullName>
    </submittedName>
</protein>
<evidence type="ECO:0000313" key="2">
    <source>
        <dbReference type="EMBL" id="OHS99826.1"/>
    </source>
</evidence>
<evidence type="ECO:0000313" key="3">
    <source>
        <dbReference type="Proteomes" id="UP000179807"/>
    </source>
</evidence>
<dbReference type="AlphaFoldDB" id="A0A1J4JL65"/>
<dbReference type="GO" id="GO:0005737">
    <property type="term" value="C:cytoplasm"/>
    <property type="evidence" value="ECO:0007669"/>
    <property type="project" value="TreeGrafter"/>
</dbReference>
<dbReference type="InterPro" id="IPR011040">
    <property type="entry name" value="Sialidase"/>
</dbReference>
<dbReference type="RefSeq" id="XP_068352963.1">
    <property type="nucleotide sequence ID" value="XM_068509176.1"/>
</dbReference>